<feature type="domain" description="ABC transporter substrate-binding protein PnrA-like" evidence="2">
    <location>
        <begin position="3"/>
        <end position="108"/>
    </location>
</feature>
<dbReference type="InterPro" id="IPR052910">
    <property type="entry name" value="ABC-Purine-Binding"/>
</dbReference>
<feature type="non-terminal residue" evidence="3">
    <location>
        <position position="1"/>
    </location>
</feature>
<dbReference type="AlphaFoldDB" id="A0A3M2W692"/>
<accession>A0A3M2W692</accession>
<gene>
    <name evidence="3" type="ORF">APX70_06654</name>
</gene>
<dbReference type="InterPro" id="IPR003760">
    <property type="entry name" value="PnrA-like"/>
</dbReference>
<comment type="caution">
    <text evidence="3">The sequence shown here is derived from an EMBL/GenBank/DDBJ whole genome shotgun (WGS) entry which is preliminary data.</text>
</comment>
<dbReference type="GO" id="GO:0005886">
    <property type="term" value="C:plasma membrane"/>
    <property type="evidence" value="ECO:0007669"/>
    <property type="project" value="InterPro"/>
</dbReference>
<evidence type="ECO:0000259" key="2">
    <source>
        <dbReference type="Pfam" id="PF02608"/>
    </source>
</evidence>
<evidence type="ECO:0000256" key="1">
    <source>
        <dbReference type="ARBA" id="ARBA00022729"/>
    </source>
</evidence>
<name>A0A3M2W692_PSEYM</name>
<protein>
    <recommendedName>
        <fullName evidence="2">ABC transporter substrate-binding protein PnrA-like domain-containing protein</fullName>
    </recommendedName>
</protein>
<evidence type="ECO:0000313" key="4">
    <source>
        <dbReference type="Proteomes" id="UP000282378"/>
    </source>
</evidence>
<feature type="non-terminal residue" evidence="3">
    <location>
        <position position="116"/>
    </location>
</feature>
<sequence length="116" mass="12238">SIVTTVIFTGDWSLPVKEAEAANGLIDQGCDVLTCHVDGPKVIVETAEKRGVMTCGYHASQAALAPKGYLTGAEWNWETPYRAHVAAAQSGAPMINFLRGGLKEGFVKTSAYGPAV</sequence>
<dbReference type="PANTHER" id="PTHR43208">
    <property type="entry name" value="ABC TRANSPORTER SUBSTRATE-BINDING PROTEIN"/>
    <property type="match status" value="1"/>
</dbReference>
<evidence type="ECO:0000313" key="3">
    <source>
        <dbReference type="EMBL" id="RML46943.1"/>
    </source>
</evidence>
<dbReference type="EMBL" id="RBNL01003643">
    <property type="protein sequence ID" value="RML46943.1"/>
    <property type="molecule type" value="Genomic_DNA"/>
</dbReference>
<keyword evidence="1" id="KW-0732">Signal</keyword>
<dbReference type="Pfam" id="PF02608">
    <property type="entry name" value="Bmp"/>
    <property type="match status" value="1"/>
</dbReference>
<proteinExistence type="predicted"/>
<dbReference type="Gene3D" id="3.40.50.2300">
    <property type="match status" value="2"/>
</dbReference>
<organism evidence="3 4">
    <name type="scientific">Pseudomonas syringae pv. maculicola</name>
    <dbReference type="NCBI Taxonomy" id="59511"/>
    <lineage>
        <taxon>Bacteria</taxon>
        <taxon>Pseudomonadati</taxon>
        <taxon>Pseudomonadota</taxon>
        <taxon>Gammaproteobacteria</taxon>
        <taxon>Pseudomonadales</taxon>
        <taxon>Pseudomonadaceae</taxon>
        <taxon>Pseudomonas</taxon>
    </lineage>
</organism>
<dbReference type="PANTHER" id="PTHR43208:SF1">
    <property type="entry name" value="ABC TRANSPORTER SUBSTRATE-BINDING PROTEIN"/>
    <property type="match status" value="1"/>
</dbReference>
<reference evidence="3 4" key="1">
    <citation type="submission" date="2018-08" db="EMBL/GenBank/DDBJ databases">
        <title>Recombination of ecologically and evolutionarily significant loci maintains genetic cohesion in the Pseudomonas syringae species complex.</title>
        <authorList>
            <person name="Dillon M."/>
            <person name="Thakur S."/>
            <person name="Almeida R.N.D."/>
            <person name="Weir B.S."/>
            <person name="Guttman D.S."/>
        </authorList>
    </citation>
    <scope>NUCLEOTIDE SEQUENCE [LARGE SCALE GENOMIC DNA]</scope>
    <source>
        <strain evidence="3 4">88_10</strain>
    </source>
</reference>
<dbReference type="Proteomes" id="UP000282378">
    <property type="component" value="Unassembled WGS sequence"/>
</dbReference>